<organism evidence="2 3">
    <name type="scientific">Mycena rosella</name>
    <name type="common">Pink bonnet</name>
    <name type="synonym">Agaricus rosellus</name>
    <dbReference type="NCBI Taxonomy" id="1033263"/>
    <lineage>
        <taxon>Eukaryota</taxon>
        <taxon>Fungi</taxon>
        <taxon>Dikarya</taxon>
        <taxon>Basidiomycota</taxon>
        <taxon>Agaricomycotina</taxon>
        <taxon>Agaricomycetes</taxon>
        <taxon>Agaricomycetidae</taxon>
        <taxon>Agaricales</taxon>
        <taxon>Marasmiineae</taxon>
        <taxon>Mycenaceae</taxon>
        <taxon>Mycena</taxon>
    </lineage>
</organism>
<evidence type="ECO:0000313" key="2">
    <source>
        <dbReference type="EMBL" id="KAJ7700423.1"/>
    </source>
</evidence>
<protein>
    <submittedName>
        <fullName evidence="2">Uncharacterized protein</fullName>
    </submittedName>
</protein>
<reference evidence="2" key="1">
    <citation type="submission" date="2023-03" db="EMBL/GenBank/DDBJ databases">
        <title>Massive genome expansion in bonnet fungi (Mycena s.s.) driven by repeated elements and novel gene families across ecological guilds.</title>
        <authorList>
            <consortium name="Lawrence Berkeley National Laboratory"/>
            <person name="Harder C.B."/>
            <person name="Miyauchi S."/>
            <person name="Viragh M."/>
            <person name="Kuo A."/>
            <person name="Thoen E."/>
            <person name="Andreopoulos B."/>
            <person name="Lu D."/>
            <person name="Skrede I."/>
            <person name="Drula E."/>
            <person name="Henrissat B."/>
            <person name="Morin E."/>
            <person name="Kohler A."/>
            <person name="Barry K."/>
            <person name="LaButti K."/>
            <person name="Morin E."/>
            <person name="Salamov A."/>
            <person name="Lipzen A."/>
            <person name="Mereny Z."/>
            <person name="Hegedus B."/>
            <person name="Baldrian P."/>
            <person name="Stursova M."/>
            <person name="Weitz H."/>
            <person name="Taylor A."/>
            <person name="Grigoriev I.V."/>
            <person name="Nagy L.G."/>
            <person name="Martin F."/>
            <person name="Kauserud H."/>
        </authorList>
    </citation>
    <scope>NUCLEOTIDE SEQUENCE</scope>
    <source>
        <strain evidence="2">CBHHK067</strain>
    </source>
</reference>
<accession>A0AAD7DV24</accession>
<feature type="region of interest" description="Disordered" evidence="1">
    <location>
        <begin position="58"/>
        <end position="79"/>
    </location>
</feature>
<feature type="region of interest" description="Disordered" evidence="1">
    <location>
        <begin position="141"/>
        <end position="177"/>
    </location>
</feature>
<feature type="region of interest" description="Disordered" evidence="1">
    <location>
        <begin position="1"/>
        <end position="36"/>
    </location>
</feature>
<dbReference type="AlphaFoldDB" id="A0AAD7DV24"/>
<dbReference type="EMBL" id="JARKIE010000020">
    <property type="protein sequence ID" value="KAJ7700423.1"/>
    <property type="molecule type" value="Genomic_DNA"/>
</dbReference>
<gene>
    <name evidence="2" type="ORF">B0H17DRAFT_1195822</name>
</gene>
<comment type="caution">
    <text evidence="2">The sequence shown here is derived from an EMBL/GenBank/DDBJ whole genome shotgun (WGS) entry which is preliminary data.</text>
</comment>
<evidence type="ECO:0000256" key="1">
    <source>
        <dbReference type="SAM" id="MobiDB-lite"/>
    </source>
</evidence>
<name>A0AAD7DV24_MYCRO</name>
<dbReference type="Proteomes" id="UP001221757">
    <property type="component" value="Unassembled WGS sequence"/>
</dbReference>
<keyword evidence="3" id="KW-1185">Reference proteome</keyword>
<sequence length="177" mass="19059">MPAKHTRRNCAAPETPNQGATPKQARIGDLPAMTTDHFTAPESDAIVLATEEIVARNRPSHVSEEYDSSSVLTEDAECSRDAYHEQPALLGADITKLQSQQQRDLDSVKVQPTATKVVDNTVQYSVAVQGQGIATKLSTNMNKSAVPHHRHQSSSDIADGQGSVVTDIGVDEKRNSS</sequence>
<proteinExistence type="predicted"/>
<evidence type="ECO:0000313" key="3">
    <source>
        <dbReference type="Proteomes" id="UP001221757"/>
    </source>
</evidence>